<dbReference type="InterPro" id="IPR007809">
    <property type="entry name" value="FlgN-like"/>
</dbReference>
<dbReference type="Proteomes" id="UP000218505">
    <property type="component" value="Chromosome"/>
</dbReference>
<evidence type="ECO:0000313" key="1">
    <source>
        <dbReference type="EMBL" id="ATE53931.1"/>
    </source>
</evidence>
<evidence type="ECO:0000313" key="2">
    <source>
        <dbReference type="Proteomes" id="UP000218505"/>
    </source>
</evidence>
<dbReference type="RefSeq" id="WP_096492858.1">
    <property type="nucleotide sequence ID" value="NZ_CP023445.1"/>
</dbReference>
<dbReference type="GO" id="GO:0044780">
    <property type="term" value="P:bacterial-type flagellum assembly"/>
    <property type="evidence" value="ECO:0007669"/>
    <property type="project" value="InterPro"/>
</dbReference>
<keyword evidence="1" id="KW-0966">Cell projection</keyword>
<dbReference type="AlphaFoldDB" id="A0A290Z4E6"/>
<dbReference type="KEGG" id="apre:CNX65_12000"/>
<keyword evidence="1" id="KW-0969">Cilium</keyword>
<proteinExistence type="predicted"/>
<sequence length="160" mass="17392">MGLSETSTILWRQRELLTMLLYKLEVESLVLAAGRTRWLGAATREAELVLEQVQRTELLRTIETDELAAELGVRPGASLAELADAVPDSWREVFTEHRKGLVAIAAEIDAITRSNKEQLTAGQRAVNEALRFAGGASGLYRADGSTASGVPMSRLVDEAV</sequence>
<dbReference type="Pfam" id="PF05130">
    <property type="entry name" value="FlgN"/>
    <property type="match status" value="1"/>
</dbReference>
<name>A0A290Z4E6_9PSEU</name>
<protein>
    <submittedName>
        <fullName evidence="1">Flagellar biosynthesis protein FlgN</fullName>
    </submittedName>
</protein>
<keyword evidence="2" id="KW-1185">Reference proteome</keyword>
<reference evidence="1" key="1">
    <citation type="submission" date="2017-09" db="EMBL/GenBank/DDBJ databases">
        <title>Complete Genome Sequence of ansamitocin-producing Bacterium Actinosynnema pretiosum X47.</title>
        <authorList>
            <person name="Cao G."/>
            <person name="Zong G."/>
            <person name="Zhong C."/>
            <person name="Fu J."/>
        </authorList>
    </citation>
    <scope>NUCLEOTIDE SEQUENCE [LARGE SCALE GENOMIC DNA]</scope>
    <source>
        <strain evidence="1">X47</strain>
    </source>
</reference>
<accession>A0A290Z4E6</accession>
<dbReference type="Gene3D" id="1.20.58.300">
    <property type="entry name" value="FlgN-like"/>
    <property type="match status" value="1"/>
</dbReference>
<dbReference type="EMBL" id="CP023445">
    <property type="protein sequence ID" value="ATE53931.1"/>
    <property type="molecule type" value="Genomic_DNA"/>
</dbReference>
<organism evidence="1 2">
    <name type="scientific">Actinosynnema pretiosum</name>
    <dbReference type="NCBI Taxonomy" id="42197"/>
    <lineage>
        <taxon>Bacteria</taxon>
        <taxon>Bacillati</taxon>
        <taxon>Actinomycetota</taxon>
        <taxon>Actinomycetes</taxon>
        <taxon>Pseudonocardiales</taxon>
        <taxon>Pseudonocardiaceae</taxon>
        <taxon>Actinosynnema</taxon>
    </lineage>
</organism>
<keyword evidence="1" id="KW-0282">Flagellum</keyword>
<gene>
    <name evidence="1" type="ORF">CNX65_12000</name>
</gene>